<dbReference type="PROSITE" id="PS50975">
    <property type="entry name" value="ATP_GRASP"/>
    <property type="match status" value="1"/>
</dbReference>
<proteinExistence type="inferred from homology"/>
<protein>
    <recommendedName>
        <fullName evidence="4">ATP-grasp domain-containing protein</fullName>
    </recommendedName>
</protein>
<reference evidence="5 6" key="1">
    <citation type="submission" date="2023-08" db="EMBL/GenBank/DDBJ databases">
        <title>Black Yeasts Isolated from many extreme environments.</title>
        <authorList>
            <person name="Coleine C."/>
            <person name="Stajich J.E."/>
            <person name="Selbmann L."/>
        </authorList>
    </citation>
    <scope>NUCLEOTIDE SEQUENCE [LARGE SCALE GENOMIC DNA]</scope>
    <source>
        <strain evidence="5 6">CCFEE 5885</strain>
    </source>
</reference>
<keyword evidence="6" id="KW-1185">Reference proteome</keyword>
<accession>A0ABR0K0H8</accession>
<keyword evidence="3" id="KW-0067">ATP-binding</keyword>
<gene>
    <name evidence="5" type="ORF">LTR24_008257</name>
</gene>
<dbReference type="InterPro" id="IPR013815">
    <property type="entry name" value="ATP_grasp_subdomain_1"/>
</dbReference>
<evidence type="ECO:0000313" key="5">
    <source>
        <dbReference type="EMBL" id="KAK5081397.1"/>
    </source>
</evidence>
<keyword evidence="3" id="KW-0547">Nucleotide-binding</keyword>
<dbReference type="Proteomes" id="UP001345013">
    <property type="component" value="Unassembled WGS sequence"/>
</dbReference>
<dbReference type="InterPro" id="IPR011095">
    <property type="entry name" value="Dala_Dala_lig_C"/>
</dbReference>
<keyword evidence="2" id="KW-0436">Ligase</keyword>
<comment type="similarity">
    <text evidence="1">Belongs to the D-alanine--D-alanine ligase family.</text>
</comment>
<dbReference type="EMBL" id="JAVRRG010000139">
    <property type="protein sequence ID" value="KAK5081397.1"/>
    <property type="molecule type" value="Genomic_DNA"/>
</dbReference>
<name>A0ABR0K0H8_9EURO</name>
<comment type="caution">
    <text evidence="5">The sequence shown here is derived from an EMBL/GenBank/DDBJ whole genome shotgun (WGS) entry which is preliminary data.</text>
</comment>
<dbReference type="Pfam" id="PF07478">
    <property type="entry name" value="Dala_Dala_lig_C"/>
    <property type="match status" value="1"/>
</dbReference>
<feature type="domain" description="ATP-grasp" evidence="4">
    <location>
        <begin position="163"/>
        <end position="378"/>
    </location>
</feature>
<organism evidence="5 6">
    <name type="scientific">Lithohypha guttulata</name>
    <dbReference type="NCBI Taxonomy" id="1690604"/>
    <lineage>
        <taxon>Eukaryota</taxon>
        <taxon>Fungi</taxon>
        <taxon>Dikarya</taxon>
        <taxon>Ascomycota</taxon>
        <taxon>Pezizomycotina</taxon>
        <taxon>Eurotiomycetes</taxon>
        <taxon>Chaetothyriomycetidae</taxon>
        <taxon>Chaetothyriales</taxon>
        <taxon>Trichomeriaceae</taxon>
        <taxon>Lithohypha</taxon>
    </lineage>
</organism>
<evidence type="ECO:0000256" key="1">
    <source>
        <dbReference type="ARBA" id="ARBA00010871"/>
    </source>
</evidence>
<dbReference type="PANTHER" id="PTHR23132">
    <property type="entry name" value="D-ALANINE--D-ALANINE LIGASE"/>
    <property type="match status" value="1"/>
</dbReference>
<dbReference type="Gene3D" id="3.30.1490.20">
    <property type="entry name" value="ATP-grasp fold, A domain"/>
    <property type="match status" value="1"/>
</dbReference>
<evidence type="ECO:0000259" key="4">
    <source>
        <dbReference type="PROSITE" id="PS50975"/>
    </source>
</evidence>
<dbReference type="SUPFAM" id="SSF56059">
    <property type="entry name" value="Glutathione synthetase ATP-binding domain-like"/>
    <property type="match status" value="1"/>
</dbReference>
<evidence type="ECO:0000313" key="6">
    <source>
        <dbReference type="Proteomes" id="UP001345013"/>
    </source>
</evidence>
<evidence type="ECO:0000256" key="3">
    <source>
        <dbReference type="PROSITE-ProRule" id="PRU00409"/>
    </source>
</evidence>
<dbReference type="Gene3D" id="3.30.470.20">
    <property type="entry name" value="ATP-grasp fold, B domain"/>
    <property type="match status" value="1"/>
</dbReference>
<evidence type="ECO:0000256" key="2">
    <source>
        <dbReference type="ARBA" id="ARBA00022598"/>
    </source>
</evidence>
<sequence>MRSKNMRKVFKIVKRESDQENALKPQSVYDTTPGAVERRVAVLYQAIEPPVINGVSKPKKPGGYRDSGADIAYVLQKAGTSIVTPAENPNSSHEDGWCFPDTETGVLEAVSRGATHLWANTILFASHPLQTSSELSQYAATLRVVGQPPQLVEHYDDKNFVNDLLRKDGSFHLPRSRLVHTIEDALFNRLRLPIVAKPIRGRGSHGVRLCHDVKTLSKVVDYLLEESSPVMLEEYLEGEEGTVTVMPPSSTNPEYSALPIVVRFNHEDGIAPYNGVVAVTRNSRVPSEQERELTPAYEEIEKACERVAAKLEMTAPIRIDVRQFSEDKTSKFAIFDVNVKPNMTGPGRPGREKQASLTALAAAAVGWDYPRLLQEILDSAHTLQQLRSMNIK</sequence>
<dbReference type="PANTHER" id="PTHR23132:SF23">
    <property type="entry name" value="D-ALANINE--D-ALANINE LIGASE B"/>
    <property type="match status" value="1"/>
</dbReference>
<dbReference type="InterPro" id="IPR011761">
    <property type="entry name" value="ATP-grasp"/>
</dbReference>